<dbReference type="HOGENOM" id="CLU_054362_2_2_5"/>
<organism evidence="8 9">
    <name type="scientific">Limimaricola hongkongensis DSM 17492</name>
    <dbReference type="NCBI Taxonomy" id="1122180"/>
    <lineage>
        <taxon>Bacteria</taxon>
        <taxon>Pseudomonadati</taxon>
        <taxon>Pseudomonadota</taxon>
        <taxon>Alphaproteobacteria</taxon>
        <taxon>Rhodobacterales</taxon>
        <taxon>Paracoccaceae</taxon>
        <taxon>Limimaricola</taxon>
    </lineage>
</organism>
<dbReference type="CDD" id="cd03081">
    <property type="entry name" value="TRX_Fd_NuoE_FDH_gamma"/>
    <property type="match status" value="1"/>
</dbReference>
<dbReference type="Pfam" id="PF01257">
    <property type="entry name" value="2Fe-2S_thioredx"/>
    <property type="match status" value="1"/>
</dbReference>
<dbReference type="GO" id="GO:0046872">
    <property type="term" value="F:metal ion binding"/>
    <property type="evidence" value="ECO:0007669"/>
    <property type="project" value="UniProtKB-KW"/>
</dbReference>
<comment type="cofactor">
    <cofactor evidence="6">
        <name>[2Fe-2S] cluster</name>
        <dbReference type="ChEBI" id="CHEBI:190135"/>
    </cofactor>
</comment>
<dbReference type="AlphaFoldDB" id="A0A017HEM5"/>
<keyword evidence="9" id="KW-1185">Reference proteome</keyword>
<dbReference type="PANTHER" id="PTHR43342:SF1">
    <property type="entry name" value="BIFURCATING [FEFE] HYDROGENASE GAMMA SUBUNIT"/>
    <property type="match status" value="1"/>
</dbReference>
<evidence type="ECO:0000256" key="5">
    <source>
        <dbReference type="ARBA" id="ARBA00023014"/>
    </source>
</evidence>
<comment type="cofactor">
    <cofactor evidence="7">
        <name>[2Fe-2S] cluster</name>
        <dbReference type="ChEBI" id="CHEBI:190135"/>
    </cofactor>
    <text evidence="7">Binds 1 [2Fe-2S] cluster.</text>
</comment>
<proteinExistence type="inferred from homology"/>
<dbReference type="GO" id="GO:0016491">
    <property type="term" value="F:oxidoreductase activity"/>
    <property type="evidence" value="ECO:0007669"/>
    <property type="project" value="InterPro"/>
</dbReference>
<reference evidence="8 9" key="1">
    <citation type="submission" date="2013-03" db="EMBL/GenBank/DDBJ databases">
        <authorList>
            <person name="Fiebig A."/>
            <person name="Goeker M."/>
            <person name="Klenk H.-P.P."/>
        </authorList>
    </citation>
    <scope>NUCLEOTIDE SEQUENCE [LARGE SCALE GENOMIC DNA]</scope>
    <source>
        <strain evidence="8 9">DSM 17492</strain>
    </source>
</reference>
<dbReference type="PIRSF" id="PIRSF000216">
    <property type="entry name" value="NADH_DH_24kDa"/>
    <property type="match status" value="1"/>
</dbReference>
<evidence type="ECO:0000256" key="4">
    <source>
        <dbReference type="ARBA" id="ARBA00023004"/>
    </source>
</evidence>
<evidence type="ECO:0000313" key="9">
    <source>
        <dbReference type="Proteomes" id="UP000025047"/>
    </source>
</evidence>
<keyword evidence="5 7" id="KW-0411">Iron-sulfur</keyword>
<dbReference type="GO" id="GO:0051537">
    <property type="term" value="F:2 iron, 2 sulfur cluster binding"/>
    <property type="evidence" value="ECO:0007669"/>
    <property type="project" value="UniProtKB-KW"/>
</dbReference>
<name>A0A017HEM5_9RHOB</name>
<feature type="binding site" evidence="7">
    <location>
        <position position="125"/>
    </location>
    <ligand>
        <name>[2Fe-2S] cluster</name>
        <dbReference type="ChEBI" id="CHEBI:190135"/>
    </ligand>
</feature>
<dbReference type="eggNOG" id="COG1905">
    <property type="taxonomic scope" value="Bacteria"/>
</dbReference>
<evidence type="ECO:0000256" key="1">
    <source>
        <dbReference type="ARBA" id="ARBA00010643"/>
    </source>
</evidence>
<dbReference type="InterPro" id="IPR036249">
    <property type="entry name" value="Thioredoxin-like_sf"/>
</dbReference>
<gene>
    <name evidence="8" type="ORF">Lokhon_01042</name>
</gene>
<dbReference type="InterPro" id="IPR002023">
    <property type="entry name" value="NuoE-like"/>
</dbReference>
<feature type="binding site" evidence="7">
    <location>
        <position position="89"/>
    </location>
    <ligand>
        <name>[2Fe-2S] cluster</name>
        <dbReference type="ChEBI" id="CHEBI:190135"/>
    </ligand>
</feature>
<comment type="similarity">
    <text evidence="1">Belongs to the complex I 24 kDa subunit family.</text>
</comment>
<dbReference type="STRING" id="1122180.Lokhon_01042"/>
<evidence type="ECO:0000256" key="6">
    <source>
        <dbReference type="ARBA" id="ARBA00034078"/>
    </source>
</evidence>
<keyword evidence="4 7" id="KW-0408">Iron</keyword>
<dbReference type="EMBL" id="APGJ01000004">
    <property type="protein sequence ID" value="EYD72249.1"/>
    <property type="molecule type" value="Genomic_DNA"/>
</dbReference>
<dbReference type="SUPFAM" id="SSF52833">
    <property type="entry name" value="Thioredoxin-like"/>
    <property type="match status" value="1"/>
</dbReference>
<feature type="binding site" evidence="7">
    <location>
        <position position="129"/>
    </location>
    <ligand>
        <name>[2Fe-2S] cluster</name>
        <dbReference type="ChEBI" id="CHEBI:190135"/>
    </ligand>
</feature>
<accession>A0A017HEM5</accession>
<protein>
    <submittedName>
        <fullName evidence="8">NAD-dependent formate dehydrogenase gamma subunit</fullName>
    </submittedName>
</protein>
<dbReference type="Gene3D" id="3.40.30.10">
    <property type="entry name" value="Glutaredoxin"/>
    <property type="match status" value="1"/>
</dbReference>
<evidence type="ECO:0000256" key="2">
    <source>
        <dbReference type="ARBA" id="ARBA00022714"/>
    </source>
</evidence>
<evidence type="ECO:0000256" key="7">
    <source>
        <dbReference type="PIRSR" id="PIRSR000216-1"/>
    </source>
</evidence>
<dbReference type="PANTHER" id="PTHR43342">
    <property type="entry name" value="NADH-QUINONE OXIDOREDUCTASE, E SUBUNIT"/>
    <property type="match status" value="1"/>
</dbReference>
<dbReference type="Gene3D" id="1.10.10.1590">
    <property type="entry name" value="NADH-quinone oxidoreductase subunit E"/>
    <property type="match status" value="1"/>
</dbReference>
<dbReference type="Proteomes" id="UP000025047">
    <property type="component" value="Unassembled WGS sequence"/>
</dbReference>
<dbReference type="RefSeq" id="WP_017928189.1">
    <property type="nucleotide sequence ID" value="NZ_KB822997.1"/>
</dbReference>
<dbReference type="OrthoDB" id="9807941at2"/>
<dbReference type="InterPro" id="IPR028431">
    <property type="entry name" value="NADP_DH_HndA-like"/>
</dbReference>
<sequence length="159" mass="16799">MPTPPALADLEGRLGAILADHAACEGPLLPILHAVQAEWGHVPQEALPIIAGALNISRAELHGVVSFYHDFREAPAGRHMLKVCRAEACQARGGRAVEDAARARLGIDWHETTATGGMTLEPVYCLGLCATGPAVMLDGRVVARVDEARLDALLAEVEA</sequence>
<comment type="caution">
    <text evidence="8">The sequence shown here is derived from an EMBL/GenBank/DDBJ whole genome shotgun (WGS) entry which is preliminary data.</text>
</comment>
<evidence type="ECO:0000313" key="8">
    <source>
        <dbReference type="EMBL" id="EYD72249.1"/>
    </source>
</evidence>
<dbReference type="PATRIC" id="fig|1122180.6.peg.1034"/>
<evidence type="ECO:0000256" key="3">
    <source>
        <dbReference type="ARBA" id="ARBA00022723"/>
    </source>
</evidence>
<feature type="binding site" evidence="7">
    <location>
        <position position="84"/>
    </location>
    <ligand>
        <name>[2Fe-2S] cluster</name>
        <dbReference type="ChEBI" id="CHEBI:190135"/>
    </ligand>
</feature>
<dbReference type="InterPro" id="IPR041921">
    <property type="entry name" value="NuoE_N"/>
</dbReference>
<keyword evidence="2 7" id="KW-0001">2Fe-2S</keyword>
<keyword evidence="3 7" id="KW-0479">Metal-binding</keyword>
<dbReference type="NCBIfam" id="NF004638">
    <property type="entry name" value="PRK05988.1"/>
    <property type="match status" value="1"/>
</dbReference>